<dbReference type="Pfam" id="PF08124">
    <property type="entry name" value="Lyase_8_N"/>
    <property type="match status" value="1"/>
</dbReference>
<reference evidence="9 10" key="1">
    <citation type="submission" date="2018-11" db="EMBL/GenBank/DDBJ databases">
        <title>Genome assembly of Steccherinum ochraceum LE-BIN_3174, the white-rot fungus of the Steccherinaceae family (The Residual Polyporoid clade, Polyporales, Basidiomycota).</title>
        <authorList>
            <person name="Fedorova T.V."/>
            <person name="Glazunova O.A."/>
            <person name="Landesman E.O."/>
            <person name="Moiseenko K.V."/>
            <person name="Psurtseva N.V."/>
            <person name="Savinova O.S."/>
            <person name="Shakhova N.V."/>
            <person name="Tyazhelova T.V."/>
            <person name="Vasina D.V."/>
        </authorList>
    </citation>
    <scope>NUCLEOTIDE SEQUENCE [LARGE SCALE GENOMIC DNA]</scope>
    <source>
        <strain evidence="9 10">LE-BIN_3174</strain>
    </source>
</reference>
<organism evidence="9 10">
    <name type="scientific">Steccherinum ochraceum</name>
    <dbReference type="NCBI Taxonomy" id="92696"/>
    <lineage>
        <taxon>Eukaryota</taxon>
        <taxon>Fungi</taxon>
        <taxon>Dikarya</taxon>
        <taxon>Basidiomycota</taxon>
        <taxon>Agaricomycotina</taxon>
        <taxon>Agaricomycetes</taxon>
        <taxon>Polyporales</taxon>
        <taxon>Steccherinaceae</taxon>
        <taxon>Steccherinum</taxon>
    </lineage>
</organism>
<evidence type="ECO:0008006" key="11">
    <source>
        <dbReference type="Google" id="ProtNLM"/>
    </source>
</evidence>
<feature type="chain" id="PRO_5020335075" description="Polysaccharide lyase family 8 protein" evidence="5">
    <location>
        <begin position="24"/>
        <end position="817"/>
    </location>
</feature>
<dbReference type="InterPro" id="IPR008929">
    <property type="entry name" value="Chondroitin_lyas"/>
</dbReference>
<dbReference type="InterPro" id="IPR004103">
    <property type="entry name" value="Lyase_8_C"/>
</dbReference>
<evidence type="ECO:0000256" key="1">
    <source>
        <dbReference type="ARBA" id="ARBA00006699"/>
    </source>
</evidence>
<feature type="domain" description="Polysaccharide lyase 8 N-terminal alpha-helical" evidence="8">
    <location>
        <begin position="130"/>
        <end position="408"/>
    </location>
</feature>
<protein>
    <recommendedName>
        <fullName evidence="11">Polysaccharide lyase family 8 protein</fullName>
    </recommendedName>
</protein>
<dbReference type="Pfam" id="PF02278">
    <property type="entry name" value="Lyase_8"/>
    <property type="match status" value="1"/>
</dbReference>
<comment type="caution">
    <text evidence="9">The sequence shown here is derived from an EMBL/GenBank/DDBJ whole genome shotgun (WGS) entry which is preliminary data.</text>
</comment>
<dbReference type="Pfam" id="PF02884">
    <property type="entry name" value="Lyase_8_C"/>
    <property type="match status" value="1"/>
</dbReference>
<dbReference type="GO" id="GO:0030246">
    <property type="term" value="F:carbohydrate binding"/>
    <property type="evidence" value="ECO:0007669"/>
    <property type="project" value="InterPro"/>
</dbReference>
<dbReference type="SUPFAM" id="SSF74650">
    <property type="entry name" value="Galactose mutarotase-like"/>
    <property type="match status" value="1"/>
</dbReference>
<feature type="compositionally biased region" description="Low complexity" evidence="4">
    <location>
        <begin position="31"/>
        <end position="77"/>
    </location>
</feature>
<feature type="signal peptide" evidence="5">
    <location>
        <begin position="1"/>
        <end position="23"/>
    </location>
</feature>
<evidence type="ECO:0000313" key="10">
    <source>
        <dbReference type="Proteomes" id="UP000292702"/>
    </source>
</evidence>
<evidence type="ECO:0000256" key="4">
    <source>
        <dbReference type="SAM" id="MobiDB-lite"/>
    </source>
</evidence>
<dbReference type="GO" id="GO:0016837">
    <property type="term" value="F:carbon-oxygen lyase activity, acting on polysaccharides"/>
    <property type="evidence" value="ECO:0007669"/>
    <property type="project" value="UniProtKB-ARBA"/>
</dbReference>
<dbReference type="Gene3D" id="1.50.10.100">
    <property type="entry name" value="Chondroitin AC/alginate lyase"/>
    <property type="match status" value="1"/>
</dbReference>
<keyword evidence="3" id="KW-0456">Lyase</keyword>
<name>A0A4R0RU41_9APHY</name>
<dbReference type="GO" id="GO:0005975">
    <property type="term" value="P:carbohydrate metabolic process"/>
    <property type="evidence" value="ECO:0007669"/>
    <property type="project" value="InterPro"/>
</dbReference>
<proteinExistence type="inferred from homology"/>
<dbReference type="InterPro" id="IPR012970">
    <property type="entry name" value="Lyase_8_alpha_N"/>
</dbReference>
<evidence type="ECO:0000256" key="5">
    <source>
        <dbReference type="SAM" id="SignalP"/>
    </source>
</evidence>
<dbReference type="Proteomes" id="UP000292702">
    <property type="component" value="Unassembled WGS sequence"/>
</dbReference>
<dbReference type="EMBL" id="RWJN01000005">
    <property type="protein sequence ID" value="TCD71496.1"/>
    <property type="molecule type" value="Genomic_DNA"/>
</dbReference>
<sequence>MVVVAWPALYALFFSVAAATAYADANPEPQSLPSSCASSGSSPCTLSPSTNIPSPTDASSSTTPNATTNAPEPTATSDPAAQSDIALMTERRLSFIVSGATKAKDIGSWLSTLGPDGKWPDSEVDYTVGCDARPANWPAQTHWTRILTMSAAWHGGLKNADQYVKNNTVLASISSAMDFWFQNDFTVIGCLDSGGTDACPCGTPGFWSTNWFSNVILIPNLVSQSCLLINENLSPEQASSCANITLRTYGTFGHTVHGLGIATGANLLDISKIGIDQGLRGSNESIIADAYTRIHNEVVLEDAIQADSIRPDGSFGQHGGIIYNGNYGKDFANDVLFLEIVAGGTQYAAGDVSKDAFSNLIDADQWMIYRNVLTGVLHWDFSVLGRFISFPVADDQATGSIKINITQIQDLGDAWNSDVLKSAYANLSKNTTDANVGTLAGNRMFFDNDYMVQRGPGYVTSVRMYSNRTKNTECLNNQNTLGFHLSDGTVYTYLQGTEYEDIAAAWDWNLIPGTTTDYGATTLSCSSVEHSGLHAFVGGASDGKIGAAAMQFTNPATQALSWQKAWFFLDNDVQHVMIPAINHTSTNASVYSVLDQKRLEGPVLINGAPMDQMTNTMHPESLWHDNVGYIFDPDSSAALSVQTGNETGDWAAIGISTQGNATVDLFAAWLNHGTGPLFDPVSYTAFPAVDQNTFLQRSVQTKLTDVRNDQIISAVYDEVHHVLAAVFWDTAGGSFDFSPSIFGCPITVSSNGNSVILYRLDSGEVTASDPSQTLLSLQVTLTSQNGIQPLSWGTSSKQLTFNLPAGGLAGSSVTQKL</sequence>
<gene>
    <name evidence="9" type="ORF">EIP91_008877</name>
</gene>
<feature type="region of interest" description="Disordered" evidence="4">
    <location>
        <begin position="27"/>
        <end position="79"/>
    </location>
</feature>
<evidence type="ECO:0000259" key="6">
    <source>
        <dbReference type="Pfam" id="PF02278"/>
    </source>
</evidence>
<dbReference type="Gene3D" id="2.70.98.10">
    <property type="match status" value="1"/>
</dbReference>
<evidence type="ECO:0000259" key="8">
    <source>
        <dbReference type="Pfam" id="PF08124"/>
    </source>
</evidence>
<dbReference type="SUPFAM" id="SSF48230">
    <property type="entry name" value="Chondroitin AC/alginate lyase"/>
    <property type="match status" value="1"/>
</dbReference>
<dbReference type="AlphaFoldDB" id="A0A4R0RU41"/>
<keyword evidence="10" id="KW-1185">Reference proteome</keyword>
<dbReference type="PANTHER" id="PTHR38481:SF1">
    <property type="entry name" value="HYALURONATE LYASE"/>
    <property type="match status" value="1"/>
</dbReference>
<dbReference type="InterPro" id="IPR014718">
    <property type="entry name" value="GH-type_carb-bd"/>
</dbReference>
<evidence type="ECO:0000313" key="9">
    <source>
        <dbReference type="EMBL" id="TCD71496.1"/>
    </source>
</evidence>
<keyword evidence="2 5" id="KW-0732">Signal</keyword>
<comment type="similarity">
    <text evidence="1">Belongs to the polysaccharide lyase 8 family.</text>
</comment>
<dbReference type="OrthoDB" id="5980780at2759"/>
<dbReference type="SUPFAM" id="SSF49863">
    <property type="entry name" value="Hyaluronate lyase-like, C-terminal domain"/>
    <property type="match status" value="1"/>
</dbReference>
<feature type="domain" description="Polysaccharide lyase family 8 central" evidence="6">
    <location>
        <begin position="442"/>
        <end position="689"/>
    </location>
</feature>
<dbReference type="InterPro" id="IPR011013">
    <property type="entry name" value="Gal_mutarotase_sf_dom"/>
</dbReference>
<accession>A0A4R0RU41</accession>
<dbReference type="InterPro" id="IPR038970">
    <property type="entry name" value="Lyase_8"/>
</dbReference>
<evidence type="ECO:0000259" key="7">
    <source>
        <dbReference type="Pfam" id="PF02884"/>
    </source>
</evidence>
<dbReference type="PANTHER" id="PTHR38481">
    <property type="entry name" value="HYALURONATE LYASE"/>
    <property type="match status" value="1"/>
</dbReference>
<dbReference type="InterPro" id="IPR003159">
    <property type="entry name" value="Lyase_8_central_dom"/>
</dbReference>
<dbReference type="Gene3D" id="2.60.220.10">
    <property type="entry name" value="Polysaccharide lyase family 8-like, C-terminal"/>
    <property type="match status" value="1"/>
</dbReference>
<evidence type="ECO:0000256" key="2">
    <source>
        <dbReference type="ARBA" id="ARBA00022729"/>
    </source>
</evidence>
<dbReference type="GO" id="GO:0005576">
    <property type="term" value="C:extracellular region"/>
    <property type="evidence" value="ECO:0007669"/>
    <property type="project" value="InterPro"/>
</dbReference>
<feature type="domain" description="Polysaccharide lyase family 8 C-terminal" evidence="7">
    <location>
        <begin position="706"/>
        <end position="776"/>
    </location>
</feature>
<evidence type="ECO:0000256" key="3">
    <source>
        <dbReference type="ARBA" id="ARBA00023239"/>
    </source>
</evidence>
<dbReference type="InterPro" id="IPR011071">
    <property type="entry name" value="Lyase_8-like_C"/>
</dbReference>